<reference evidence="13 14" key="1">
    <citation type="submission" date="2017-09" db="EMBL/GenBank/DDBJ databases">
        <title>WGS assembly of Aquilegia coerulea Goldsmith.</title>
        <authorList>
            <person name="Hodges S."/>
            <person name="Kramer E."/>
            <person name="Nordborg M."/>
            <person name="Tomkins J."/>
            <person name="Borevitz J."/>
            <person name="Derieg N."/>
            <person name="Yan J."/>
            <person name="Mihaltcheva S."/>
            <person name="Hayes R.D."/>
            <person name="Rokhsar D."/>
        </authorList>
    </citation>
    <scope>NUCLEOTIDE SEQUENCE [LARGE SCALE GENOMIC DNA]</scope>
    <source>
        <strain evidence="14">cv. Goldsmith</strain>
    </source>
</reference>
<dbReference type="SMART" id="SM00508">
    <property type="entry name" value="PostSET"/>
    <property type="match status" value="1"/>
</dbReference>
<evidence type="ECO:0000256" key="2">
    <source>
        <dbReference type="ARBA" id="ARBA00022454"/>
    </source>
</evidence>
<evidence type="ECO:0008006" key="15">
    <source>
        <dbReference type="Google" id="ProtNLM"/>
    </source>
</evidence>
<evidence type="ECO:0000256" key="4">
    <source>
        <dbReference type="ARBA" id="ARBA00022679"/>
    </source>
</evidence>
<keyword evidence="4" id="KW-0808">Transferase</keyword>
<evidence type="ECO:0000313" key="14">
    <source>
        <dbReference type="Proteomes" id="UP000230069"/>
    </source>
</evidence>
<dbReference type="SMART" id="SM00317">
    <property type="entry name" value="SET"/>
    <property type="match status" value="1"/>
</dbReference>
<dbReference type="Gene3D" id="2.30.280.10">
    <property type="entry name" value="SRA-YDG"/>
    <property type="match status" value="1"/>
</dbReference>
<organism evidence="13 14">
    <name type="scientific">Aquilegia coerulea</name>
    <name type="common">Rocky mountain columbine</name>
    <dbReference type="NCBI Taxonomy" id="218851"/>
    <lineage>
        <taxon>Eukaryota</taxon>
        <taxon>Viridiplantae</taxon>
        <taxon>Streptophyta</taxon>
        <taxon>Embryophyta</taxon>
        <taxon>Tracheophyta</taxon>
        <taxon>Spermatophyta</taxon>
        <taxon>Magnoliopsida</taxon>
        <taxon>Ranunculales</taxon>
        <taxon>Ranunculaceae</taxon>
        <taxon>Thalictroideae</taxon>
        <taxon>Aquilegia</taxon>
    </lineage>
</organism>
<dbReference type="GO" id="GO:0032259">
    <property type="term" value="P:methylation"/>
    <property type="evidence" value="ECO:0007669"/>
    <property type="project" value="UniProtKB-KW"/>
</dbReference>
<dbReference type="Pfam" id="PF02182">
    <property type="entry name" value="SAD_SRA"/>
    <property type="match status" value="1"/>
</dbReference>
<feature type="domain" description="YDG" evidence="12">
    <location>
        <begin position="121"/>
        <end position="272"/>
    </location>
</feature>
<dbReference type="Pfam" id="PF05033">
    <property type="entry name" value="Pre-SET"/>
    <property type="match status" value="1"/>
</dbReference>
<keyword evidence="3" id="KW-0489">Methyltransferase</keyword>
<sequence>MSSHYFPLRRKTAIRDYPQGCGKEVKEEEEYDEPIVGIRKKLGNGEISRLRLEKKLVRPGDVTPSMVKDTLRLFQTICRILLRGEEGKSKDGNSIRRVDYASWKIMRENNRLINTGDKRVGNVQGVEVGDEYHYRVELCIIGMHHQTQAGIDFMDRGDKILATSIVASGGYDDKMDGSNVLIYTGQGGEPRRGKKATDQVLKRGNLALKNSMDEQTPVRVIRGFKEAKGQSWSEARMNMAAALVYDGLYYVKDYWKEPGCYGTNVFKFKLQRKEGQPEIGMKKLKKSYKASTRVGICVYDISEGAEKMRIAAVNTIDNERPPQFQYKARMEYSHRYNPTPSQGCACINGCSSLTICPCTEKNGGQIPFNHNGALVETKPLIYECGRSCRCPHTSCYNRVSQHGIKLPLEVFKTKNRGWGVRCLSSIPSGTFICEYTGELLQGMEAEERTGTDEYMFDIGNKYDDHDLLRGLSNILTELRSSSVCATVENGGFTIDAAECGNVGRFINHSCSPNLCAQNVLYDHHDKRMPHIMFFAVVNIPPLQELTYHYNYKVDQVFDSDGNIKKKNCYCGSSECTGRMY</sequence>
<evidence type="ECO:0000259" key="9">
    <source>
        <dbReference type="PROSITE" id="PS50280"/>
    </source>
</evidence>
<proteinExistence type="predicted"/>
<dbReference type="Pfam" id="PF00856">
    <property type="entry name" value="SET"/>
    <property type="match status" value="1"/>
</dbReference>
<dbReference type="InterPro" id="IPR046341">
    <property type="entry name" value="SET_dom_sf"/>
</dbReference>
<dbReference type="OrthoDB" id="5792673at2759"/>
<dbReference type="PROSITE" id="PS50280">
    <property type="entry name" value="SET"/>
    <property type="match status" value="1"/>
</dbReference>
<evidence type="ECO:0000256" key="1">
    <source>
        <dbReference type="ARBA" id="ARBA00004286"/>
    </source>
</evidence>
<keyword evidence="5" id="KW-0949">S-adenosyl-L-methionine</keyword>
<name>A0A2G5DEX7_AQUCA</name>
<evidence type="ECO:0000259" key="12">
    <source>
        <dbReference type="PROSITE" id="PS51015"/>
    </source>
</evidence>
<evidence type="ECO:0000256" key="6">
    <source>
        <dbReference type="ARBA" id="ARBA00022853"/>
    </source>
</evidence>
<gene>
    <name evidence="13" type="ORF">AQUCO_02100113v1</name>
</gene>
<dbReference type="GO" id="GO:0005694">
    <property type="term" value="C:chromosome"/>
    <property type="evidence" value="ECO:0007669"/>
    <property type="project" value="UniProtKB-SubCell"/>
</dbReference>
<evidence type="ECO:0000313" key="13">
    <source>
        <dbReference type="EMBL" id="PIA42043.1"/>
    </source>
</evidence>
<dbReference type="SUPFAM" id="SSF88697">
    <property type="entry name" value="PUA domain-like"/>
    <property type="match status" value="1"/>
</dbReference>
<dbReference type="FunCoup" id="A0A2G5DEX7">
    <property type="interactions" value="83"/>
</dbReference>
<evidence type="ECO:0000256" key="5">
    <source>
        <dbReference type="ARBA" id="ARBA00022691"/>
    </source>
</evidence>
<dbReference type="Gene3D" id="2.170.270.10">
    <property type="entry name" value="SET domain"/>
    <property type="match status" value="1"/>
</dbReference>
<evidence type="ECO:0000259" key="11">
    <source>
        <dbReference type="PROSITE" id="PS50868"/>
    </source>
</evidence>
<dbReference type="GO" id="GO:0005634">
    <property type="term" value="C:nucleus"/>
    <property type="evidence" value="ECO:0007669"/>
    <property type="project" value="UniProtKB-SubCell"/>
</dbReference>
<evidence type="ECO:0000259" key="10">
    <source>
        <dbReference type="PROSITE" id="PS50867"/>
    </source>
</evidence>
<dbReference type="InterPro" id="IPR003616">
    <property type="entry name" value="Post-SET_dom"/>
</dbReference>
<comment type="subcellular location">
    <subcellularLocation>
        <location evidence="1">Chromosome</location>
    </subcellularLocation>
    <subcellularLocation>
        <location evidence="8">Nucleus</location>
    </subcellularLocation>
</comment>
<dbReference type="InterPro" id="IPR001214">
    <property type="entry name" value="SET_dom"/>
</dbReference>
<dbReference type="GO" id="GO:0042054">
    <property type="term" value="F:histone methyltransferase activity"/>
    <property type="evidence" value="ECO:0007669"/>
    <property type="project" value="InterPro"/>
</dbReference>
<dbReference type="PROSITE" id="PS51015">
    <property type="entry name" value="YDG"/>
    <property type="match status" value="1"/>
</dbReference>
<keyword evidence="6" id="KW-0156">Chromatin regulator</keyword>
<feature type="domain" description="SET" evidence="9">
    <location>
        <begin position="406"/>
        <end position="550"/>
    </location>
</feature>
<dbReference type="InterPro" id="IPR051357">
    <property type="entry name" value="H3K9_HMTase_SUVAR3-9"/>
</dbReference>
<keyword evidence="14" id="KW-1185">Reference proteome</keyword>
<dbReference type="PANTHER" id="PTHR45660:SF46">
    <property type="entry name" value="HISTONE-LYSINE N-METHYLTRANSFERASE, H3 LYSINE-9 SPECIFIC SUVH6"/>
    <property type="match status" value="1"/>
</dbReference>
<keyword evidence="7 8" id="KW-0539">Nucleus</keyword>
<dbReference type="SMART" id="SM00468">
    <property type="entry name" value="PreSET"/>
    <property type="match status" value="1"/>
</dbReference>
<dbReference type="Proteomes" id="UP000230069">
    <property type="component" value="Unassembled WGS sequence"/>
</dbReference>
<dbReference type="SUPFAM" id="SSF82199">
    <property type="entry name" value="SET domain"/>
    <property type="match status" value="1"/>
</dbReference>
<dbReference type="EMBL" id="KZ305038">
    <property type="protein sequence ID" value="PIA42043.1"/>
    <property type="molecule type" value="Genomic_DNA"/>
</dbReference>
<dbReference type="InterPro" id="IPR003105">
    <property type="entry name" value="SRA_YDG"/>
</dbReference>
<dbReference type="STRING" id="218851.A0A2G5DEX7"/>
<dbReference type="GO" id="GO:0008270">
    <property type="term" value="F:zinc ion binding"/>
    <property type="evidence" value="ECO:0007669"/>
    <property type="project" value="InterPro"/>
</dbReference>
<dbReference type="PANTHER" id="PTHR45660">
    <property type="entry name" value="HISTONE-LYSINE N-METHYLTRANSFERASE SETMAR"/>
    <property type="match status" value="1"/>
</dbReference>
<dbReference type="InParanoid" id="A0A2G5DEX7"/>
<evidence type="ECO:0000256" key="8">
    <source>
        <dbReference type="PROSITE-ProRule" id="PRU00358"/>
    </source>
</evidence>
<dbReference type="InterPro" id="IPR025794">
    <property type="entry name" value="H3-K9-MeTrfase_plant"/>
</dbReference>
<evidence type="ECO:0000256" key="7">
    <source>
        <dbReference type="ARBA" id="ARBA00023242"/>
    </source>
</evidence>
<accession>A0A2G5DEX7</accession>
<dbReference type="PROSITE" id="PS50868">
    <property type="entry name" value="POST_SET"/>
    <property type="match status" value="1"/>
</dbReference>
<evidence type="ECO:0000256" key="3">
    <source>
        <dbReference type="ARBA" id="ARBA00022603"/>
    </source>
</evidence>
<dbReference type="PROSITE" id="PS51575">
    <property type="entry name" value="SAM_MT43_SUVAR39_2"/>
    <property type="match status" value="1"/>
</dbReference>
<dbReference type="SMART" id="SM00466">
    <property type="entry name" value="SRA"/>
    <property type="match status" value="1"/>
</dbReference>
<keyword evidence="2" id="KW-0158">Chromosome</keyword>
<dbReference type="InterPro" id="IPR036987">
    <property type="entry name" value="SRA-YDG_sf"/>
</dbReference>
<dbReference type="InterPro" id="IPR007728">
    <property type="entry name" value="Pre-SET_dom"/>
</dbReference>
<dbReference type="AlphaFoldDB" id="A0A2G5DEX7"/>
<dbReference type="PROSITE" id="PS50867">
    <property type="entry name" value="PRE_SET"/>
    <property type="match status" value="1"/>
</dbReference>
<protein>
    <recommendedName>
        <fullName evidence="15">Histone-lysine N-methyltransferase</fullName>
    </recommendedName>
</protein>
<dbReference type="GO" id="GO:0003690">
    <property type="term" value="F:double-stranded DNA binding"/>
    <property type="evidence" value="ECO:0007669"/>
    <property type="project" value="TreeGrafter"/>
</dbReference>
<feature type="domain" description="Pre-SET" evidence="10">
    <location>
        <begin position="342"/>
        <end position="403"/>
    </location>
</feature>
<dbReference type="InterPro" id="IPR015947">
    <property type="entry name" value="PUA-like_sf"/>
</dbReference>
<feature type="domain" description="Post-SET" evidence="11">
    <location>
        <begin position="564"/>
        <end position="580"/>
    </location>
</feature>